<proteinExistence type="inferred from homology"/>
<dbReference type="PANTHER" id="PTHR36106">
    <property type="entry name" value="ANAEROBIC C4-DICARBOXYLATE TRANSPORTER DCUB"/>
    <property type="match status" value="1"/>
</dbReference>
<name>A0A9D5P7F7_XYLRU</name>
<keyword evidence="7 9" id="KW-1133">Transmembrane helix</keyword>
<dbReference type="EMBL" id="SUYC01000027">
    <property type="protein sequence ID" value="MBE6272188.1"/>
    <property type="molecule type" value="Genomic_DNA"/>
</dbReference>
<sequence>MATLFFIAQLAVVLAMIFVGAKVGSIGLGIYGMVGVFVLVFCFGLEPGVIPVDVMLIIVCVIGTFENNKRSLYAVLAGSYRQDALSGGLGAGCAAACAACSLPSRQRLFLPA</sequence>
<evidence type="ECO:0000256" key="2">
    <source>
        <dbReference type="ARBA" id="ARBA00006413"/>
    </source>
</evidence>
<dbReference type="Pfam" id="PF03605">
    <property type="entry name" value="DcuA_DcuB"/>
    <property type="match status" value="1"/>
</dbReference>
<protein>
    <submittedName>
        <fullName evidence="10">Uncharacterized protein</fullName>
    </submittedName>
</protein>
<dbReference type="Proteomes" id="UP000806522">
    <property type="component" value="Unassembled WGS sequence"/>
</dbReference>
<evidence type="ECO:0000256" key="5">
    <source>
        <dbReference type="ARBA" id="ARBA00022519"/>
    </source>
</evidence>
<dbReference type="PANTHER" id="PTHR36106:SF1">
    <property type="entry name" value="ANAEROBIC C4-DICARBOXYLATE TRANSPORTER DCUB"/>
    <property type="match status" value="1"/>
</dbReference>
<evidence type="ECO:0000313" key="11">
    <source>
        <dbReference type="Proteomes" id="UP000806522"/>
    </source>
</evidence>
<evidence type="ECO:0000256" key="6">
    <source>
        <dbReference type="ARBA" id="ARBA00022692"/>
    </source>
</evidence>
<dbReference type="AlphaFoldDB" id="A0A9D5P7F7"/>
<evidence type="ECO:0000256" key="9">
    <source>
        <dbReference type="SAM" id="Phobius"/>
    </source>
</evidence>
<keyword evidence="3" id="KW-0813">Transport</keyword>
<evidence type="ECO:0000256" key="3">
    <source>
        <dbReference type="ARBA" id="ARBA00022448"/>
    </source>
</evidence>
<comment type="similarity">
    <text evidence="2">Belongs to the DcuA/DcuB transporter (TC 2.A.13.1) family.</text>
</comment>
<keyword evidence="6 9" id="KW-0812">Transmembrane</keyword>
<comment type="subcellular location">
    <subcellularLocation>
        <location evidence="1">Cell inner membrane</location>
        <topology evidence="1">Multi-pass membrane protein</topology>
    </subcellularLocation>
</comment>
<keyword evidence="5" id="KW-0997">Cell inner membrane</keyword>
<gene>
    <name evidence="10" type="ORF">E7101_14790</name>
</gene>
<keyword evidence="8 9" id="KW-0472">Membrane</keyword>
<evidence type="ECO:0000313" key="10">
    <source>
        <dbReference type="EMBL" id="MBE6272188.1"/>
    </source>
</evidence>
<accession>A0A9D5P7F7</accession>
<dbReference type="InterPro" id="IPR004668">
    <property type="entry name" value="Anaer_Dcu_memb_transpt"/>
</dbReference>
<evidence type="ECO:0000256" key="1">
    <source>
        <dbReference type="ARBA" id="ARBA00004429"/>
    </source>
</evidence>
<evidence type="ECO:0000256" key="8">
    <source>
        <dbReference type="ARBA" id="ARBA00023136"/>
    </source>
</evidence>
<dbReference type="GO" id="GO:0015556">
    <property type="term" value="F:C4-dicarboxylate transmembrane transporter activity"/>
    <property type="evidence" value="ECO:0007669"/>
    <property type="project" value="InterPro"/>
</dbReference>
<organism evidence="10 11">
    <name type="scientific">Xylanibacter ruminicola</name>
    <name type="common">Prevotella ruminicola</name>
    <dbReference type="NCBI Taxonomy" id="839"/>
    <lineage>
        <taxon>Bacteria</taxon>
        <taxon>Pseudomonadati</taxon>
        <taxon>Bacteroidota</taxon>
        <taxon>Bacteroidia</taxon>
        <taxon>Bacteroidales</taxon>
        <taxon>Prevotellaceae</taxon>
        <taxon>Xylanibacter</taxon>
    </lineage>
</organism>
<feature type="transmembrane region" description="Helical" evidence="9">
    <location>
        <begin position="30"/>
        <end position="63"/>
    </location>
</feature>
<keyword evidence="4" id="KW-1003">Cell membrane</keyword>
<comment type="caution">
    <text evidence="10">The sequence shown here is derived from an EMBL/GenBank/DDBJ whole genome shotgun (WGS) entry which is preliminary data.</text>
</comment>
<evidence type="ECO:0000256" key="4">
    <source>
        <dbReference type="ARBA" id="ARBA00022475"/>
    </source>
</evidence>
<reference evidence="10" key="1">
    <citation type="submission" date="2019-04" db="EMBL/GenBank/DDBJ databases">
        <title>Evolution of Biomass-Degrading Anaerobic Consortia Revealed by Metagenomics.</title>
        <authorList>
            <person name="Peng X."/>
        </authorList>
    </citation>
    <scope>NUCLEOTIDE SEQUENCE</scope>
    <source>
        <strain evidence="10">SIG140</strain>
    </source>
</reference>
<evidence type="ECO:0000256" key="7">
    <source>
        <dbReference type="ARBA" id="ARBA00022989"/>
    </source>
</evidence>
<dbReference type="GO" id="GO:0005886">
    <property type="term" value="C:plasma membrane"/>
    <property type="evidence" value="ECO:0007669"/>
    <property type="project" value="UniProtKB-SubCell"/>
</dbReference>